<dbReference type="PANTHER" id="PTHR43037">
    <property type="entry name" value="UNNAMED PRODUCT-RELATED"/>
    <property type="match status" value="1"/>
</dbReference>
<dbReference type="PANTHER" id="PTHR43037:SF1">
    <property type="entry name" value="BLL1128 PROTEIN"/>
    <property type="match status" value="1"/>
</dbReference>
<comment type="caution">
    <text evidence="4">The sequence shown here is derived from an EMBL/GenBank/DDBJ whole genome shotgun (WGS) entry which is preliminary data.</text>
</comment>
<organism evidence="4 5">
    <name type="scientific">Acetobacteroides hydrogenigenes</name>
    <dbReference type="NCBI Taxonomy" id="979970"/>
    <lineage>
        <taxon>Bacteria</taxon>
        <taxon>Pseudomonadati</taxon>
        <taxon>Bacteroidota</taxon>
        <taxon>Bacteroidia</taxon>
        <taxon>Bacteroidales</taxon>
        <taxon>Rikenellaceae</taxon>
        <taxon>Acetobacteroides</taxon>
    </lineage>
</organism>
<keyword evidence="5" id="KW-1185">Reference proteome</keyword>
<evidence type="ECO:0000313" key="4">
    <source>
        <dbReference type="EMBL" id="TCN70197.1"/>
    </source>
</evidence>
<dbReference type="InterPro" id="IPR029058">
    <property type="entry name" value="AB_hydrolase_fold"/>
</dbReference>
<keyword evidence="1 2" id="KW-0732">Signal</keyword>
<dbReference type="InterPro" id="IPR050955">
    <property type="entry name" value="Plant_Biomass_Hydrol_Est"/>
</dbReference>
<dbReference type="EMBL" id="SLWB01000004">
    <property type="protein sequence ID" value="TCN70197.1"/>
    <property type="molecule type" value="Genomic_DNA"/>
</dbReference>
<sequence>MRTWILTIALAGLIGSSAFGQQQFQKKNFVPTQGDTLRYQVLFPESYSADKKYPLVIFLHGSGERSNDNMLQLKHGSRMFTNPVNMEKHPAIVLFPQCPATETWIGNSLPQRDEKANIDWSQMANTPIAPSLEKVKKLIDFYVANEKVDPRRIYIMGLSMGGMGTFDLVARYPNLFAAAIPICGGVYAPRLKDAAKTVKFRIYHGDADPVVSCSNSRQAYLALKEFGACVTYIEFPGVEHNSWNPAFNQPDFFEWLFKQKRKK</sequence>
<feature type="domain" description="Phospholipase/carboxylesterase/thioesterase" evidence="3">
    <location>
        <begin position="49"/>
        <end position="246"/>
    </location>
</feature>
<evidence type="ECO:0000313" key="5">
    <source>
        <dbReference type="Proteomes" id="UP000294830"/>
    </source>
</evidence>
<evidence type="ECO:0000256" key="1">
    <source>
        <dbReference type="ARBA" id="ARBA00022729"/>
    </source>
</evidence>
<gene>
    <name evidence="4" type="ORF">CLV25_104152</name>
</gene>
<dbReference type="OrthoDB" id="9764953at2"/>
<feature type="signal peptide" evidence="2">
    <location>
        <begin position="1"/>
        <end position="20"/>
    </location>
</feature>
<accession>A0A4R2EPD3</accession>
<feature type="chain" id="PRO_5020355303" evidence="2">
    <location>
        <begin position="21"/>
        <end position="263"/>
    </location>
</feature>
<dbReference type="Proteomes" id="UP000294830">
    <property type="component" value="Unassembled WGS sequence"/>
</dbReference>
<dbReference type="Pfam" id="PF02230">
    <property type="entry name" value="Abhydrolase_2"/>
    <property type="match status" value="1"/>
</dbReference>
<dbReference type="RefSeq" id="WP_131838751.1">
    <property type="nucleotide sequence ID" value="NZ_SLWB01000004.1"/>
</dbReference>
<reference evidence="4 5" key="1">
    <citation type="submission" date="2019-03" db="EMBL/GenBank/DDBJ databases">
        <title>Genomic Encyclopedia of Archaeal and Bacterial Type Strains, Phase II (KMG-II): from individual species to whole genera.</title>
        <authorList>
            <person name="Goeker M."/>
        </authorList>
    </citation>
    <scope>NUCLEOTIDE SEQUENCE [LARGE SCALE GENOMIC DNA]</scope>
    <source>
        <strain evidence="4 5">RL-C</strain>
    </source>
</reference>
<proteinExistence type="predicted"/>
<dbReference type="SUPFAM" id="SSF53474">
    <property type="entry name" value="alpha/beta-Hydrolases"/>
    <property type="match status" value="1"/>
</dbReference>
<dbReference type="AlphaFoldDB" id="A0A4R2EPD3"/>
<evidence type="ECO:0000259" key="3">
    <source>
        <dbReference type="Pfam" id="PF02230"/>
    </source>
</evidence>
<protein>
    <submittedName>
        <fullName evidence="4">Phospholipase/carboxylesterase</fullName>
    </submittedName>
</protein>
<name>A0A4R2EPD3_9BACT</name>
<dbReference type="GO" id="GO:0016787">
    <property type="term" value="F:hydrolase activity"/>
    <property type="evidence" value="ECO:0007669"/>
    <property type="project" value="InterPro"/>
</dbReference>
<dbReference type="Gene3D" id="3.40.50.1820">
    <property type="entry name" value="alpha/beta hydrolase"/>
    <property type="match status" value="1"/>
</dbReference>
<dbReference type="InterPro" id="IPR003140">
    <property type="entry name" value="PLipase/COase/thioEstase"/>
</dbReference>
<evidence type="ECO:0000256" key="2">
    <source>
        <dbReference type="SAM" id="SignalP"/>
    </source>
</evidence>